<dbReference type="InterPro" id="IPR036855">
    <property type="entry name" value="Znf_CCCH_sf"/>
</dbReference>
<keyword evidence="4 6" id="KW-0863">Zinc-finger</keyword>
<dbReference type="GO" id="GO:0045892">
    <property type="term" value="P:negative regulation of DNA-templated transcription"/>
    <property type="evidence" value="ECO:0007669"/>
    <property type="project" value="InterPro"/>
</dbReference>
<evidence type="ECO:0000259" key="8">
    <source>
        <dbReference type="PROSITE" id="PS50103"/>
    </source>
</evidence>
<feature type="compositionally biased region" description="Acidic residues" evidence="7">
    <location>
        <begin position="26"/>
        <end position="38"/>
    </location>
</feature>
<evidence type="ECO:0000313" key="10">
    <source>
        <dbReference type="Proteomes" id="UP000762676"/>
    </source>
</evidence>
<feature type="compositionally biased region" description="Polar residues" evidence="7">
    <location>
        <begin position="1528"/>
        <end position="1542"/>
    </location>
</feature>
<feature type="compositionally biased region" description="Low complexity" evidence="7">
    <location>
        <begin position="1485"/>
        <end position="1501"/>
    </location>
</feature>
<feature type="compositionally biased region" description="Basic and acidic residues" evidence="7">
    <location>
        <begin position="1086"/>
        <end position="1107"/>
    </location>
</feature>
<dbReference type="InterPro" id="IPR054361">
    <property type="entry name" value="Znf-CCCH_ZC3H4/6/8"/>
</dbReference>
<feature type="region of interest" description="Disordered" evidence="7">
    <location>
        <begin position="1427"/>
        <end position="1542"/>
    </location>
</feature>
<evidence type="ECO:0000313" key="9">
    <source>
        <dbReference type="EMBL" id="GFS16529.1"/>
    </source>
</evidence>
<dbReference type="Pfam" id="PF22623">
    <property type="entry name" value="zf-CCCH_9"/>
    <property type="match status" value="1"/>
</dbReference>
<keyword evidence="3" id="KW-0677">Repeat</keyword>
<proteinExistence type="predicted"/>
<dbReference type="GO" id="GO:0008270">
    <property type="term" value="F:zinc ion binding"/>
    <property type="evidence" value="ECO:0007669"/>
    <property type="project" value="UniProtKB-KW"/>
</dbReference>
<feature type="compositionally biased region" description="Low complexity" evidence="7">
    <location>
        <begin position="61"/>
        <end position="74"/>
    </location>
</feature>
<evidence type="ECO:0000256" key="2">
    <source>
        <dbReference type="ARBA" id="ARBA00022723"/>
    </source>
</evidence>
<keyword evidence="10" id="KW-1185">Reference proteome</keyword>
<feature type="compositionally biased region" description="Basic residues" evidence="7">
    <location>
        <begin position="75"/>
        <end position="95"/>
    </location>
</feature>
<dbReference type="GO" id="GO:0005634">
    <property type="term" value="C:nucleus"/>
    <property type="evidence" value="ECO:0007669"/>
    <property type="project" value="TreeGrafter"/>
</dbReference>
<feature type="compositionally biased region" description="Basic and acidic residues" evidence="7">
    <location>
        <begin position="219"/>
        <end position="228"/>
    </location>
</feature>
<protein>
    <submittedName>
        <fullName evidence="9">Zinc finger CCCH domain-containing protein 6</fullName>
    </submittedName>
</protein>
<name>A0AAV4J177_9GAST</name>
<dbReference type="PANTHER" id="PTHR13119:SF12">
    <property type="entry name" value="PROTEIN SUPPRESSOR OF SABLE"/>
    <property type="match status" value="1"/>
</dbReference>
<feature type="compositionally biased region" description="Polar residues" evidence="7">
    <location>
        <begin position="1815"/>
        <end position="1840"/>
    </location>
</feature>
<feature type="compositionally biased region" description="Low complexity" evidence="7">
    <location>
        <begin position="1036"/>
        <end position="1046"/>
    </location>
</feature>
<dbReference type="InterPro" id="IPR045124">
    <property type="entry name" value="Su(sable)-like"/>
</dbReference>
<feature type="compositionally biased region" description="Polar residues" evidence="7">
    <location>
        <begin position="1719"/>
        <end position="1732"/>
    </location>
</feature>
<feature type="compositionally biased region" description="Acidic residues" evidence="7">
    <location>
        <begin position="46"/>
        <end position="55"/>
    </location>
</feature>
<dbReference type="SUPFAM" id="SSF90229">
    <property type="entry name" value="CCCH zinc finger"/>
    <property type="match status" value="2"/>
</dbReference>
<organism evidence="9 10">
    <name type="scientific">Elysia marginata</name>
    <dbReference type="NCBI Taxonomy" id="1093978"/>
    <lineage>
        <taxon>Eukaryota</taxon>
        <taxon>Metazoa</taxon>
        <taxon>Spiralia</taxon>
        <taxon>Lophotrochozoa</taxon>
        <taxon>Mollusca</taxon>
        <taxon>Gastropoda</taxon>
        <taxon>Heterobranchia</taxon>
        <taxon>Euthyneura</taxon>
        <taxon>Panpulmonata</taxon>
        <taxon>Sacoglossa</taxon>
        <taxon>Placobranchoidea</taxon>
        <taxon>Plakobranchidae</taxon>
        <taxon>Elysia</taxon>
    </lineage>
</organism>
<dbReference type="InterPro" id="IPR000571">
    <property type="entry name" value="Znf_CCCH"/>
</dbReference>
<feature type="region of interest" description="Disordered" evidence="7">
    <location>
        <begin position="1309"/>
        <end position="1358"/>
    </location>
</feature>
<dbReference type="Proteomes" id="UP000762676">
    <property type="component" value="Unassembled WGS sequence"/>
</dbReference>
<dbReference type="SMART" id="SM00356">
    <property type="entry name" value="ZnF_C3H1"/>
    <property type="match status" value="2"/>
</dbReference>
<accession>A0AAV4J177</accession>
<dbReference type="PROSITE" id="PS50103">
    <property type="entry name" value="ZF_C3H1"/>
    <property type="match status" value="2"/>
</dbReference>
<feature type="compositionally biased region" description="Basic and acidic residues" evidence="7">
    <location>
        <begin position="1186"/>
        <end position="1216"/>
    </location>
</feature>
<keyword evidence="1" id="KW-0597">Phosphoprotein</keyword>
<feature type="compositionally biased region" description="Basic and acidic residues" evidence="7">
    <location>
        <begin position="167"/>
        <end position="182"/>
    </location>
</feature>
<feature type="compositionally biased region" description="Polar residues" evidence="7">
    <location>
        <begin position="140"/>
        <end position="149"/>
    </location>
</feature>
<feature type="region of interest" description="Disordered" evidence="7">
    <location>
        <begin position="10"/>
        <end position="450"/>
    </location>
</feature>
<evidence type="ECO:0000256" key="6">
    <source>
        <dbReference type="PROSITE-ProRule" id="PRU00723"/>
    </source>
</evidence>
<feature type="compositionally biased region" description="Low complexity" evidence="7">
    <location>
        <begin position="374"/>
        <end position="385"/>
    </location>
</feature>
<evidence type="ECO:0000256" key="4">
    <source>
        <dbReference type="ARBA" id="ARBA00022771"/>
    </source>
</evidence>
<feature type="compositionally biased region" description="Basic and acidic residues" evidence="7">
    <location>
        <begin position="1762"/>
        <end position="1793"/>
    </location>
</feature>
<evidence type="ECO:0000256" key="1">
    <source>
        <dbReference type="ARBA" id="ARBA00022553"/>
    </source>
</evidence>
<feature type="compositionally biased region" description="Basic and acidic residues" evidence="7">
    <location>
        <begin position="299"/>
        <end position="330"/>
    </location>
</feature>
<feature type="zinc finger region" description="C3H1-type" evidence="6">
    <location>
        <begin position="485"/>
        <end position="512"/>
    </location>
</feature>
<feature type="compositionally biased region" description="Basic and acidic residues" evidence="7">
    <location>
        <begin position="573"/>
        <end position="584"/>
    </location>
</feature>
<feature type="compositionally biased region" description="Basic and acidic residues" evidence="7">
    <location>
        <begin position="1474"/>
        <end position="1483"/>
    </location>
</feature>
<keyword evidence="5 6" id="KW-0862">Zinc</keyword>
<feature type="domain" description="C3H1-type" evidence="8">
    <location>
        <begin position="526"/>
        <end position="549"/>
    </location>
</feature>
<feature type="compositionally biased region" description="Acidic residues" evidence="7">
    <location>
        <begin position="585"/>
        <end position="596"/>
    </location>
</feature>
<keyword evidence="2 6" id="KW-0479">Metal-binding</keyword>
<feature type="compositionally biased region" description="Basic and acidic residues" evidence="7">
    <location>
        <begin position="273"/>
        <end position="288"/>
    </location>
</feature>
<feature type="compositionally biased region" description="Acidic residues" evidence="7">
    <location>
        <begin position="250"/>
        <end position="272"/>
    </location>
</feature>
<feature type="region of interest" description="Disordered" evidence="7">
    <location>
        <begin position="573"/>
        <end position="665"/>
    </location>
</feature>
<feature type="region of interest" description="Disordered" evidence="7">
    <location>
        <begin position="1036"/>
        <end position="1296"/>
    </location>
</feature>
<dbReference type="Gene3D" id="4.10.1000.10">
    <property type="entry name" value="Zinc finger, CCCH-type"/>
    <property type="match status" value="1"/>
</dbReference>
<feature type="region of interest" description="Disordered" evidence="7">
    <location>
        <begin position="1700"/>
        <end position="2027"/>
    </location>
</feature>
<feature type="compositionally biased region" description="Acidic residues" evidence="7">
    <location>
        <begin position="430"/>
        <end position="448"/>
    </location>
</feature>
<reference evidence="9 10" key="1">
    <citation type="journal article" date="2021" name="Elife">
        <title>Chloroplast acquisition without the gene transfer in kleptoplastic sea slugs, Plakobranchus ocellatus.</title>
        <authorList>
            <person name="Maeda T."/>
            <person name="Takahashi S."/>
            <person name="Yoshida T."/>
            <person name="Shimamura S."/>
            <person name="Takaki Y."/>
            <person name="Nagai Y."/>
            <person name="Toyoda A."/>
            <person name="Suzuki Y."/>
            <person name="Arimoto A."/>
            <person name="Ishii H."/>
            <person name="Satoh N."/>
            <person name="Nishiyama T."/>
            <person name="Hasebe M."/>
            <person name="Maruyama T."/>
            <person name="Minagawa J."/>
            <person name="Obokata J."/>
            <person name="Shigenobu S."/>
        </authorList>
    </citation>
    <scope>NUCLEOTIDE SEQUENCE [LARGE SCALE GENOMIC DNA]</scope>
</reference>
<evidence type="ECO:0000256" key="5">
    <source>
        <dbReference type="ARBA" id="ARBA00022833"/>
    </source>
</evidence>
<comment type="caution">
    <text evidence="9">The sequence shown here is derived from an EMBL/GenBank/DDBJ whole genome shotgun (WGS) entry which is preliminary data.</text>
</comment>
<feature type="zinc finger region" description="C3H1-type" evidence="6">
    <location>
        <begin position="526"/>
        <end position="549"/>
    </location>
</feature>
<evidence type="ECO:0000256" key="7">
    <source>
        <dbReference type="SAM" id="MobiDB-lite"/>
    </source>
</evidence>
<dbReference type="EMBL" id="BMAT01006617">
    <property type="protein sequence ID" value="GFS16529.1"/>
    <property type="molecule type" value="Genomic_DNA"/>
</dbReference>
<dbReference type="GO" id="GO:0003723">
    <property type="term" value="F:RNA binding"/>
    <property type="evidence" value="ECO:0007669"/>
    <property type="project" value="InterPro"/>
</dbReference>
<feature type="domain" description="C3H1-type" evidence="8">
    <location>
        <begin position="485"/>
        <end position="512"/>
    </location>
</feature>
<feature type="compositionally biased region" description="Basic and acidic residues" evidence="7">
    <location>
        <begin position="122"/>
        <end position="138"/>
    </location>
</feature>
<feature type="compositionally biased region" description="Low complexity" evidence="7">
    <location>
        <begin position="1248"/>
        <end position="1296"/>
    </location>
</feature>
<gene>
    <name evidence="9" type="ORF">ElyMa_003216600</name>
</gene>
<feature type="compositionally biased region" description="Basic and acidic residues" evidence="7">
    <location>
        <begin position="1231"/>
        <end position="1245"/>
    </location>
</feature>
<feature type="compositionally biased region" description="Basic and acidic residues" evidence="7">
    <location>
        <begin position="1801"/>
        <end position="1810"/>
    </location>
</feature>
<sequence>MTVVVMAAELSVETAGTKEGMTGANLDEEGEWGEEDEGFPLGSENNDVDEDEADGEAVKNTKSSSSRSGTSSSSKSHHKSGSERRRKHHHRHHHGSSSGGSSSRSERRRRKSAAASSLSLGDPREESDNRDRDFDGRDALNTSARLGQQQDEDGADPARRGSSSSRRRSDSFGDKVVYHHDNQQAMSPNKITNSHEHHSSGRRRRDSSEYGEGGGGDARPNRRKDAREHHGRRRGERSAGGGDGAAAADHDDEAEDGEILEDGELDDDDDAGNDERPGDNERNERSESEGPVLKSSRGLNDKHSKYSPADRKRSSADYRDRWNRDTEDKKRSKKLYSNPSDEDEGDSEERARLSKSPSTGPVAAPAWGSGVSQAAATKASPSSGTTGPGAGAGGYRNKPGGQQGGRYSSKSAGHGGQSPPGLYDSPSYSEDSEDGMGPDGYMDADDKDYDNMRMRRAKKRGRDLLGDGRKRGGPPRKKTLMEMAMSERPVCKFYMDGKCAKGSGCPFNHDVESSPRMKMEVLQNYPCKYYHTGAKCFSGDRCKFSHAPLTEETRRALALRVAAEDIVDMEDPEYRNYRDYSPRDYDDDDRDFDQGDYNDPQDYPEVRSRPSLLGSPPRTKKIPSLFEIKVTPPGQSPQAGSVAPTGRQPGFHGEPNTAAGAGNLNNPSNMGAMGVGGGLAVNMSLNQQQMGLRQGLGLLGPGGPLPARGPNAAMIMNMQQQQQQQQQLVRPGFGLAGAGTSFMGAGNNANNLQQQRGLSNNNNNGGNLPPVLNMLGSLIRDLQGGPGSIPTSSLGNMANNMGVMAGQSSMGNIGQNNMGPNHMGPNNMGNMGHNSMANMGQNNMASMGNMGQNNMGNMGNMGQNNMGNMGQNMGNMGQNNMGNMGQNNMANMGHMPPNSMGNMGVNMANRNAMTNIGSGGQVSNGMAMGPGNNMAMTPGLNMNNPNMGMASGMNMGQVQPNMNSMGPGLLRPPMTGAGSMQQAAMNNNVGGGGLNTGGNIPVSGANMYNNNNNGSIVPVSNPGQEVGIMDVDYRVGQQQPQGPSSAGIGGGRGNNLAADTPEKPASLAREEKKIAEEEDSSQDLSELDKMRRQLEEQLRAEDERAAAEDDSFEEEAREGGGSGGDLVSTTESSEEKSSASIEAENNVQEDPAKDASKASEAVVDIPASLPRKQRELLKRIQLQEISRQREKERQEAAEKAEAEARAAQEAQAKAEVDDFYSSEEEGDDENGEKKPKLTDVLKKLNQETSSTAATSASVSAPVSTASSSVADSSSNSDTISSTTTTTSSTTAAGSSSTFNIMQMIQAIKSKTGGNSLRDQSSEAQQASSESKKPVLASPASPPASPSDKDQASVGLGLRLQPLTVDPPVVSARPLRPLTYSVVKLSLSQARPYSQLPAGVTVSDSKYRSDPRVKWHAQYMERQLKKKASVGAAGGDVGPADVATSTKRKASLDEDTIASPTQDNTQKPPSVPADPRLKKADPRLQKASASPNSSGSAGSAKAVDPRLERAANRPQDPRLAARAMDPRLNRQNSLPVSTQSGFNNQIGPLQMGGGMNTLGGPPGMNTMAVGMMGQMGGTIQGNPQMNMGMQNHMGGFRNNQMGMSGPMGNQMGGGPVPGQMGMGRNNQIGGAMNNGPRNGPMNNMANNSMMMAGGMNRMGAGAAGLGMGMGGAGPMGNQPGGPMNSMGVRPQMQGGIFVSGGGDMSTVGQAARGGGLPGQMMNSSPQNMPSAQQGPGDITPANLDPRLGGGPRPPTSSAMLNDPRLKNRPIDPRDSRIAPDPRDLRGGADPRDPRGSGLNNPKDPRSRDPRSARQFMDNSDMNRDTGSPNLNECYAGNNNGANRLGWPANEERNGVGSMSESGISSGINNPPAMPASLSQPPLSSLPPSLSLTSTSSFSTSSPPQTSTSSNSEKPSGVSANFDHRNDPRFKRVKRSAGPRAASMNYSSPLGGEQDSSQQTPNSSSSDASGYNSYNRPKPAGVPRPDRHVDTPSPTLPDTLEDFDMPEMAQPPDVKDIFKSIDPTASPFC</sequence>
<dbReference type="PANTHER" id="PTHR13119">
    <property type="entry name" value="ZINC FINGER CCCH DOMAIN-CONTAINING PROTEI"/>
    <property type="match status" value="1"/>
</dbReference>
<feature type="compositionally biased region" description="Acidic residues" evidence="7">
    <location>
        <begin position="1217"/>
        <end position="1230"/>
    </location>
</feature>
<feature type="compositionally biased region" description="Low complexity" evidence="7">
    <location>
        <begin position="1853"/>
        <end position="1865"/>
    </location>
</feature>
<feature type="compositionally biased region" description="Low complexity" evidence="7">
    <location>
        <begin position="1952"/>
        <end position="1973"/>
    </location>
</feature>
<feature type="compositionally biased region" description="Low complexity" evidence="7">
    <location>
        <begin position="1875"/>
        <end position="1908"/>
    </location>
</feature>
<feature type="compositionally biased region" description="Polar residues" evidence="7">
    <location>
        <begin position="1457"/>
        <end position="1467"/>
    </location>
</feature>
<feature type="compositionally biased region" description="Polar residues" evidence="7">
    <location>
        <begin position="183"/>
        <end position="192"/>
    </location>
</feature>
<evidence type="ECO:0000256" key="3">
    <source>
        <dbReference type="ARBA" id="ARBA00022737"/>
    </source>
</evidence>